<dbReference type="STRING" id="530584.SAMN05421630_110229"/>
<proteinExistence type="predicted"/>
<dbReference type="Pfam" id="PF13185">
    <property type="entry name" value="GAF_2"/>
    <property type="match status" value="1"/>
</dbReference>
<dbReference type="SUPFAM" id="SSF55781">
    <property type="entry name" value="GAF domain-like"/>
    <property type="match status" value="1"/>
</dbReference>
<dbReference type="SMART" id="SM01012">
    <property type="entry name" value="ANTAR"/>
    <property type="match status" value="1"/>
</dbReference>
<dbReference type="InterPro" id="IPR029016">
    <property type="entry name" value="GAF-like_dom_sf"/>
</dbReference>
<name>A0A1G6W7Q6_9PSEU</name>
<keyword evidence="6" id="KW-1185">Reference proteome</keyword>
<keyword evidence="2" id="KW-0418">Kinase</keyword>
<reference evidence="5 6" key="1">
    <citation type="submission" date="2016-10" db="EMBL/GenBank/DDBJ databases">
        <authorList>
            <person name="de Groot N.N."/>
        </authorList>
    </citation>
    <scope>NUCLEOTIDE SEQUENCE [LARGE SCALE GENOMIC DNA]</scope>
    <source>
        <strain evidence="5 6">CGMCC 4.5506</strain>
    </source>
</reference>
<keyword evidence="4" id="KW-0804">Transcription</keyword>
<dbReference type="InterPro" id="IPR003018">
    <property type="entry name" value="GAF"/>
</dbReference>
<evidence type="ECO:0000256" key="1">
    <source>
        <dbReference type="ARBA" id="ARBA00022679"/>
    </source>
</evidence>
<dbReference type="GO" id="GO:0016301">
    <property type="term" value="F:kinase activity"/>
    <property type="evidence" value="ECO:0007669"/>
    <property type="project" value="UniProtKB-KW"/>
</dbReference>
<protein>
    <submittedName>
        <fullName evidence="5">GAF domain-containing protein</fullName>
    </submittedName>
</protein>
<keyword evidence="1" id="KW-0808">Transferase</keyword>
<dbReference type="GO" id="GO:0003723">
    <property type="term" value="F:RNA binding"/>
    <property type="evidence" value="ECO:0007669"/>
    <property type="project" value="InterPro"/>
</dbReference>
<dbReference type="SUPFAM" id="SSF52172">
    <property type="entry name" value="CheY-like"/>
    <property type="match status" value="1"/>
</dbReference>
<sequence length="288" mass="31245">MSAISDWSVWLVAGPGRGDAIIVGGRNEAAMSGQSESGGAARERELLLAFVDMADTLVDDYDVVEVLHRLADYCVSLLGASAAVLSLSDQRGGLRLMASSPERAGLLETQTEQGPSLEAYLTGELVQIDDLTTATTRWPEFTPEALAEGFHTVQAVPLRLRGQIIGALNLFGRDTKLGPRNLKVARALADTATIGILQERAIRRGEVLAEQLQRALNSRVIIEQAKGVLSHAAGLPMDHVFQYLRTYSRDRNLHLHDVANDIVRGHLEPGAIVDAHKARDRHQPRSAP</sequence>
<dbReference type="AlphaFoldDB" id="A0A1G6W7Q6"/>
<dbReference type="Proteomes" id="UP000199494">
    <property type="component" value="Unassembled WGS sequence"/>
</dbReference>
<evidence type="ECO:0000256" key="2">
    <source>
        <dbReference type="ARBA" id="ARBA00022777"/>
    </source>
</evidence>
<dbReference type="InterPro" id="IPR005561">
    <property type="entry name" value="ANTAR"/>
</dbReference>
<dbReference type="EMBL" id="FMZE01000010">
    <property type="protein sequence ID" value="SDD61839.1"/>
    <property type="molecule type" value="Genomic_DNA"/>
</dbReference>
<dbReference type="InterPro" id="IPR036388">
    <property type="entry name" value="WH-like_DNA-bd_sf"/>
</dbReference>
<dbReference type="SMART" id="SM00065">
    <property type="entry name" value="GAF"/>
    <property type="match status" value="1"/>
</dbReference>
<evidence type="ECO:0000256" key="3">
    <source>
        <dbReference type="ARBA" id="ARBA00023015"/>
    </source>
</evidence>
<dbReference type="Pfam" id="PF03861">
    <property type="entry name" value="ANTAR"/>
    <property type="match status" value="1"/>
</dbReference>
<dbReference type="Gene3D" id="3.30.450.40">
    <property type="match status" value="1"/>
</dbReference>
<keyword evidence="3" id="KW-0805">Transcription regulation</keyword>
<evidence type="ECO:0000256" key="4">
    <source>
        <dbReference type="ARBA" id="ARBA00023163"/>
    </source>
</evidence>
<organism evidence="5 6">
    <name type="scientific">Prauserella marina</name>
    <dbReference type="NCBI Taxonomy" id="530584"/>
    <lineage>
        <taxon>Bacteria</taxon>
        <taxon>Bacillati</taxon>
        <taxon>Actinomycetota</taxon>
        <taxon>Actinomycetes</taxon>
        <taxon>Pseudonocardiales</taxon>
        <taxon>Pseudonocardiaceae</taxon>
        <taxon>Prauserella</taxon>
    </lineage>
</organism>
<dbReference type="InterPro" id="IPR011006">
    <property type="entry name" value="CheY-like_superfamily"/>
</dbReference>
<evidence type="ECO:0000313" key="5">
    <source>
        <dbReference type="EMBL" id="SDD61839.1"/>
    </source>
</evidence>
<accession>A0A1G6W7Q6</accession>
<evidence type="ECO:0000313" key="6">
    <source>
        <dbReference type="Proteomes" id="UP000199494"/>
    </source>
</evidence>
<dbReference type="PROSITE" id="PS50921">
    <property type="entry name" value="ANTAR"/>
    <property type="match status" value="1"/>
</dbReference>
<dbReference type="Gene3D" id="1.10.10.10">
    <property type="entry name" value="Winged helix-like DNA-binding domain superfamily/Winged helix DNA-binding domain"/>
    <property type="match status" value="1"/>
</dbReference>
<gene>
    <name evidence="5" type="ORF">SAMN05421630_110229</name>
</gene>